<dbReference type="PROSITE" id="PS00216">
    <property type="entry name" value="SUGAR_TRANSPORT_1"/>
    <property type="match status" value="1"/>
</dbReference>
<feature type="transmembrane region" description="Helical" evidence="8">
    <location>
        <begin position="37"/>
        <end position="55"/>
    </location>
</feature>
<feature type="transmembrane region" description="Helical" evidence="8">
    <location>
        <begin position="355"/>
        <end position="374"/>
    </location>
</feature>
<dbReference type="PANTHER" id="PTHR43124:SF3">
    <property type="entry name" value="CHLORAMPHENICOL EFFLUX PUMP RV0191"/>
    <property type="match status" value="1"/>
</dbReference>
<sequence length="394" mass="42174">MIILLNLLILLSAIPLDVMLPSFPDLAGHFRTGTTDIALSISVFAVGFSVAQLFVGPLSDRYGRRRLLLIGLLLALAGALGCIFSTRYSSFIACRILQSIGCACFLLAQAIVQDVFKGSEGINIRILTTTLSGIYIACSPLLGSVLQSSSGWRGSFILFSAIAAFLLLYTQTRFEETAEKRHGGLLFYGGEYLRILMDKSFILYSLIGALSFSCHLAFIIISPAIFLDQLGLGNYEYSLVLLTYGCAYILGGLAATRVAKKISTHGQIALGLFFMTISGGIMWLMLRWDTSIFATALFPMLICTAGTVLVRPATASEAMSLFDEIAGTAAAAGSTIRFATAGVMSGIVSKISADIPLNLSWIIIFASAASLLLFHQLSGMKTTRDSQARAAGND</sequence>
<dbReference type="NCBIfam" id="TIGR00710">
    <property type="entry name" value="efflux_Bcr_CflA"/>
    <property type="match status" value="1"/>
</dbReference>
<evidence type="ECO:0000256" key="4">
    <source>
        <dbReference type="ARBA" id="ARBA00022475"/>
    </source>
</evidence>
<keyword evidence="5 8" id="KW-0812">Transmembrane</keyword>
<keyword evidence="7 8" id="KW-0472">Membrane</keyword>
<evidence type="ECO:0000256" key="8">
    <source>
        <dbReference type="RuleBase" id="RU365088"/>
    </source>
</evidence>
<feature type="transmembrane region" description="Helical" evidence="8">
    <location>
        <begin position="124"/>
        <end position="146"/>
    </location>
</feature>
<dbReference type="InterPro" id="IPR011701">
    <property type="entry name" value="MFS"/>
</dbReference>
<accession>A0ABT6AT23</accession>
<evidence type="ECO:0000256" key="5">
    <source>
        <dbReference type="ARBA" id="ARBA00022692"/>
    </source>
</evidence>
<dbReference type="RefSeq" id="WP_276266467.1">
    <property type="nucleotide sequence ID" value="NZ_JARJLM010000385.1"/>
</dbReference>
<feature type="transmembrane region" description="Helical" evidence="8">
    <location>
        <begin position="152"/>
        <end position="170"/>
    </location>
</feature>
<dbReference type="PROSITE" id="PS50850">
    <property type="entry name" value="MFS"/>
    <property type="match status" value="1"/>
</dbReference>
<proteinExistence type="inferred from homology"/>
<comment type="caution">
    <text evidence="8">Lacks conserved residue(s) required for the propagation of feature annotation.</text>
</comment>
<dbReference type="InterPro" id="IPR050189">
    <property type="entry name" value="MFS_Efflux_Transporters"/>
</dbReference>
<evidence type="ECO:0000256" key="6">
    <source>
        <dbReference type="ARBA" id="ARBA00022989"/>
    </source>
</evidence>
<dbReference type="InterPro" id="IPR005829">
    <property type="entry name" value="Sugar_transporter_CS"/>
</dbReference>
<name>A0ABT6AT23_9BURK</name>
<evidence type="ECO:0000256" key="2">
    <source>
        <dbReference type="ARBA" id="ARBA00006236"/>
    </source>
</evidence>
<keyword evidence="8" id="KW-0997">Cell inner membrane</keyword>
<feature type="transmembrane region" description="Helical" evidence="8">
    <location>
        <begin position="201"/>
        <end position="225"/>
    </location>
</feature>
<evidence type="ECO:0000313" key="10">
    <source>
        <dbReference type="EMBL" id="MDF3835778.1"/>
    </source>
</evidence>
<dbReference type="Proteomes" id="UP001216674">
    <property type="component" value="Unassembled WGS sequence"/>
</dbReference>
<dbReference type="InterPro" id="IPR020846">
    <property type="entry name" value="MFS_dom"/>
</dbReference>
<feature type="transmembrane region" description="Helical" evidence="8">
    <location>
        <begin position="325"/>
        <end position="349"/>
    </location>
</feature>
<reference evidence="10 11" key="1">
    <citation type="submission" date="2023-03" db="EMBL/GenBank/DDBJ databases">
        <title>Draft assemblies of triclosan tolerant bacteria isolated from returned activated sludge.</title>
        <authorList>
            <person name="Van Hamelsveld S."/>
        </authorList>
    </citation>
    <scope>NUCLEOTIDE SEQUENCE [LARGE SCALE GENOMIC DNA]</scope>
    <source>
        <strain evidence="10 11">GW210010_S58</strain>
    </source>
</reference>
<dbReference type="EMBL" id="JARJLM010000385">
    <property type="protein sequence ID" value="MDF3835778.1"/>
    <property type="molecule type" value="Genomic_DNA"/>
</dbReference>
<evidence type="ECO:0000256" key="3">
    <source>
        <dbReference type="ARBA" id="ARBA00022448"/>
    </source>
</evidence>
<dbReference type="Gene3D" id="1.20.1720.10">
    <property type="entry name" value="Multidrug resistance protein D"/>
    <property type="match status" value="1"/>
</dbReference>
<protein>
    <recommendedName>
        <fullName evidence="8">Bcr/CflA family efflux transporter</fullName>
    </recommendedName>
</protein>
<keyword evidence="11" id="KW-1185">Reference proteome</keyword>
<dbReference type="SUPFAM" id="SSF103473">
    <property type="entry name" value="MFS general substrate transporter"/>
    <property type="match status" value="1"/>
</dbReference>
<gene>
    <name evidence="10" type="ORF">P3W85_22915</name>
</gene>
<keyword evidence="3 8" id="KW-0813">Transport</keyword>
<evidence type="ECO:0000256" key="1">
    <source>
        <dbReference type="ARBA" id="ARBA00004651"/>
    </source>
</evidence>
<feature type="transmembrane region" description="Helical" evidence="8">
    <location>
        <begin position="292"/>
        <end position="313"/>
    </location>
</feature>
<evidence type="ECO:0000259" key="9">
    <source>
        <dbReference type="PROSITE" id="PS50850"/>
    </source>
</evidence>
<organism evidence="10 11">
    <name type="scientific">Cupriavidus basilensis</name>
    <dbReference type="NCBI Taxonomy" id="68895"/>
    <lineage>
        <taxon>Bacteria</taxon>
        <taxon>Pseudomonadati</taxon>
        <taxon>Pseudomonadota</taxon>
        <taxon>Betaproteobacteria</taxon>
        <taxon>Burkholderiales</taxon>
        <taxon>Burkholderiaceae</taxon>
        <taxon>Cupriavidus</taxon>
    </lineage>
</organism>
<feature type="domain" description="Major facilitator superfamily (MFS) profile" evidence="9">
    <location>
        <begin position="1"/>
        <end position="384"/>
    </location>
</feature>
<feature type="transmembrane region" description="Helical" evidence="8">
    <location>
        <begin position="92"/>
        <end position="112"/>
    </location>
</feature>
<dbReference type="Pfam" id="PF07690">
    <property type="entry name" value="MFS_1"/>
    <property type="match status" value="1"/>
</dbReference>
<evidence type="ECO:0000313" key="11">
    <source>
        <dbReference type="Proteomes" id="UP001216674"/>
    </source>
</evidence>
<feature type="transmembrane region" description="Helical" evidence="8">
    <location>
        <begin position="268"/>
        <end position="286"/>
    </location>
</feature>
<dbReference type="PANTHER" id="PTHR43124">
    <property type="entry name" value="PURINE EFFLUX PUMP PBUE"/>
    <property type="match status" value="1"/>
</dbReference>
<keyword evidence="6 8" id="KW-1133">Transmembrane helix</keyword>
<keyword evidence="4" id="KW-1003">Cell membrane</keyword>
<comment type="similarity">
    <text evidence="2 8">Belongs to the major facilitator superfamily. Bcr/CmlA family.</text>
</comment>
<evidence type="ECO:0000256" key="7">
    <source>
        <dbReference type="ARBA" id="ARBA00023136"/>
    </source>
</evidence>
<feature type="transmembrane region" description="Helical" evidence="8">
    <location>
        <begin position="237"/>
        <end position="256"/>
    </location>
</feature>
<feature type="transmembrane region" description="Helical" evidence="8">
    <location>
        <begin position="67"/>
        <end position="86"/>
    </location>
</feature>
<dbReference type="InterPro" id="IPR004812">
    <property type="entry name" value="Efflux_drug-R_Bcr/CmlA"/>
</dbReference>
<dbReference type="InterPro" id="IPR036259">
    <property type="entry name" value="MFS_trans_sf"/>
</dbReference>
<comment type="caution">
    <text evidence="10">The sequence shown here is derived from an EMBL/GenBank/DDBJ whole genome shotgun (WGS) entry which is preliminary data.</text>
</comment>
<comment type="subcellular location">
    <subcellularLocation>
        <location evidence="8">Cell inner membrane</location>
        <topology evidence="8">Multi-pass membrane protein</topology>
    </subcellularLocation>
    <subcellularLocation>
        <location evidence="1">Cell membrane</location>
        <topology evidence="1">Multi-pass membrane protein</topology>
    </subcellularLocation>
</comment>